<evidence type="ECO:0000256" key="3">
    <source>
        <dbReference type="ARBA" id="ARBA00038502"/>
    </source>
</evidence>
<dbReference type="PANTHER" id="PTHR43792">
    <property type="entry name" value="GNAT FAMILY, PUTATIVE (AFU_ORTHOLOGUE AFUA_3G00765)-RELATED-RELATED"/>
    <property type="match status" value="1"/>
</dbReference>
<dbReference type="InterPro" id="IPR051531">
    <property type="entry name" value="N-acetyltransferase"/>
</dbReference>
<reference evidence="5 6" key="1">
    <citation type="submission" date="2016-10" db="EMBL/GenBank/DDBJ databases">
        <title>Comparative genome analysis of multiple Pseudomonas spp. focuses on biocontrol and plant growth promoting traits.</title>
        <authorList>
            <person name="Tao X.-Y."/>
            <person name="Taylor C.G."/>
        </authorList>
    </citation>
    <scope>NUCLEOTIDE SEQUENCE [LARGE SCALE GENOMIC DNA]</scope>
    <source>
        <strain evidence="5 6">48H11</strain>
    </source>
</reference>
<keyword evidence="2" id="KW-0012">Acyltransferase</keyword>
<dbReference type="InterPro" id="IPR016181">
    <property type="entry name" value="Acyl_CoA_acyltransferase"/>
</dbReference>
<organism evidence="5 6">
    <name type="scientific">Pseudomonas brassicacearum</name>
    <dbReference type="NCBI Taxonomy" id="930166"/>
    <lineage>
        <taxon>Bacteria</taxon>
        <taxon>Pseudomonadati</taxon>
        <taxon>Pseudomonadota</taxon>
        <taxon>Gammaproteobacteria</taxon>
        <taxon>Pseudomonadales</taxon>
        <taxon>Pseudomonadaceae</taxon>
        <taxon>Pseudomonas</taxon>
    </lineage>
</organism>
<dbReference type="EMBL" id="MOBJ01000008">
    <property type="protein sequence ID" value="RON09119.1"/>
    <property type="molecule type" value="Genomic_DNA"/>
</dbReference>
<evidence type="ECO:0000313" key="6">
    <source>
        <dbReference type="Proteomes" id="UP000286071"/>
    </source>
</evidence>
<gene>
    <name evidence="5" type="ORF">BK659_12865</name>
</gene>
<evidence type="ECO:0000313" key="5">
    <source>
        <dbReference type="EMBL" id="RON09119.1"/>
    </source>
</evidence>
<dbReference type="OrthoDB" id="9801656at2"/>
<keyword evidence="1 5" id="KW-0808">Transferase</keyword>
<proteinExistence type="inferred from homology"/>
<dbReference type="RefSeq" id="WP_123425517.1">
    <property type="nucleotide sequence ID" value="NZ_MOBJ01000008.1"/>
</dbReference>
<evidence type="ECO:0000256" key="1">
    <source>
        <dbReference type="ARBA" id="ARBA00022679"/>
    </source>
</evidence>
<dbReference type="PANTHER" id="PTHR43792:SF8">
    <property type="entry name" value="[RIBOSOMAL PROTEIN US5]-ALANINE N-ACETYLTRANSFERASE"/>
    <property type="match status" value="1"/>
</dbReference>
<evidence type="ECO:0000259" key="4">
    <source>
        <dbReference type="PROSITE" id="PS51186"/>
    </source>
</evidence>
<protein>
    <submittedName>
        <fullName evidence="5">GNAT family N-acetyltransferase</fullName>
    </submittedName>
</protein>
<name>A0A423H7G7_9PSED</name>
<dbReference type="GO" id="GO:0005737">
    <property type="term" value="C:cytoplasm"/>
    <property type="evidence" value="ECO:0007669"/>
    <property type="project" value="TreeGrafter"/>
</dbReference>
<dbReference type="SUPFAM" id="SSF55729">
    <property type="entry name" value="Acyl-CoA N-acyltransferases (Nat)"/>
    <property type="match status" value="1"/>
</dbReference>
<dbReference type="Pfam" id="PF13302">
    <property type="entry name" value="Acetyltransf_3"/>
    <property type="match status" value="1"/>
</dbReference>
<dbReference type="PROSITE" id="PS51186">
    <property type="entry name" value="GNAT"/>
    <property type="match status" value="1"/>
</dbReference>
<dbReference type="AlphaFoldDB" id="A0A423H7G7"/>
<dbReference type="InterPro" id="IPR000182">
    <property type="entry name" value="GNAT_dom"/>
</dbReference>
<dbReference type="Gene3D" id="3.40.630.30">
    <property type="match status" value="1"/>
</dbReference>
<comment type="caution">
    <text evidence="5">The sequence shown here is derived from an EMBL/GenBank/DDBJ whole genome shotgun (WGS) entry which is preliminary data.</text>
</comment>
<feature type="domain" description="N-acetyltransferase" evidence="4">
    <location>
        <begin position="4"/>
        <end position="171"/>
    </location>
</feature>
<dbReference type="GO" id="GO:0008999">
    <property type="term" value="F:protein-N-terminal-alanine acetyltransferase activity"/>
    <property type="evidence" value="ECO:0007669"/>
    <property type="project" value="TreeGrafter"/>
</dbReference>
<comment type="similarity">
    <text evidence="3">Belongs to the acetyltransferase family. RimJ subfamily.</text>
</comment>
<accession>A0A423H7G7</accession>
<sequence length="171" mass="19252">MKPVRIRTLQSTDAEALLRFELDNREWFERYIDARDSAFYSVQGVTDHIAAYLSDFAAGTWHPFVIEDPDGKIVGRANLKGIDLSERSAEVGYRIAQSACGQGLATLAVRHLIQEAQLHWNLKQLVANVYAGNIGSAKVLKRCGFLVDHAFRREGTRQEGTEHDYRFGLSI</sequence>
<dbReference type="Proteomes" id="UP000286071">
    <property type="component" value="Unassembled WGS sequence"/>
</dbReference>
<evidence type="ECO:0000256" key="2">
    <source>
        <dbReference type="ARBA" id="ARBA00023315"/>
    </source>
</evidence>